<dbReference type="Proteomes" id="UP001487740">
    <property type="component" value="Unassembled WGS sequence"/>
</dbReference>
<dbReference type="AlphaFoldDB" id="A0AAW0THV7"/>
<feature type="domain" description="Ionotropic glutamate receptor L-glutamate and glycine-binding" evidence="16">
    <location>
        <begin position="382"/>
        <end position="444"/>
    </location>
</feature>
<comment type="similarity">
    <text evidence="2">Belongs to the glutamate-gated ion channel (TC 1.A.10.1) family.</text>
</comment>
<evidence type="ECO:0000256" key="2">
    <source>
        <dbReference type="ARBA" id="ARBA00008685"/>
    </source>
</evidence>
<dbReference type="Pfam" id="PF00060">
    <property type="entry name" value="Lig_chan"/>
    <property type="match status" value="1"/>
</dbReference>
<keyword evidence="6 14" id="KW-1133">Transmembrane helix</keyword>
<dbReference type="SMART" id="SM00918">
    <property type="entry name" value="Lig_chan-Glu_bd"/>
    <property type="match status" value="1"/>
</dbReference>
<keyword evidence="8 14" id="KW-0472">Membrane</keyword>
<dbReference type="SMART" id="SM00079">
    <property type="entry name" value="PBPe"/>
    <property type="match status" value="1"/>
</dbReference>
<keyword evidence="5 14" id="KW-0812">Transmembrane</keyword>
<evidence type="ECO:0000256" key="5">
    <source>
        <dbReference type="ARBA" id="ARBA00022692"/>
    </source>
</evidence>
<keyword evidence="12" id="KW-0407">Ion channel</keyword>
<dbReference type="Gene3D" id="1.10.287.70">
    <property type="match status" value="1"/>
</dbReference>
<keyword evidence="10" id="KW-0325">Glycoprotein</keyword>
<dbReference type="InterPro" id="IPR001320">
    <property type="entry name" value="Iontro_rcpt_C"/>
</dbReference>
<evidence type="ECO:0000256" key="7">
    <source>
        <dbReference type="ARBA" id="ARBA00023065"/>
    </source>
</evidence>
<evidence type="ECO:0000256" key="13">
    <source>
        <dbReference type="SAM" id="MobiDB-lite"/>
    </source>
</evidence>
<sequence length="755" mass="83185">MRRGKHRMNVISGTISESFLSIKSDAMLDKDSRGHDPGETRGEHGAGLDSYRSEVGGGVVGRRGRCSARPTRQAWWVSVHPYSVILLVIDLAPSRVTSQQTSTTLEAENYTTTITTTTAITSSSTSRAAVTRSSQQARPLLHRFPSNHSSLRQDGEALTAALMKFILQVSSGRQVYLLADNSMPVGVAARVCGEARLDTILLTYEPKLLLLESLLRSPLRPLDVRYVIVMCTANHMLHVFQQHTALAYCHGTTATGACRQQVPNLSSPRSRQVRAKALESMTVWWFVIATEDRTAALQDLLREGSQVTLITRVSDAAEFTVATTRINQAGRVRLETAGRWRPARRQPVDASAWSATLVPDLLRLYADFEGRQLIVAANDNWPFLGLTLLEGDAAAPRSGIDINILDALGAKLNFTYQLVVPRDRAWGGPQPDGSITGLIGMVARHEAHVAICEITITDSRETVVDFTATYWLESLTLVSRAPKEKERSMAVFWPFTTAVWGFIAAATLVMGPVAWVMMRASGSGLHLHVAAFNMFRSIVIQTNFLPPRSASLRFVFIFWYFFCFIIYAMYSGTLTAVLAIPSFDRPVDSLTDLPAAVANGFSVGTLKASSTEFLFRHADGGIYKQVLEEKFVLINSELNAKIRATVRGREKYYFGRDTFYPHGYGIACTSGAPFRPKLEQLLQWIVEAGLVTQWGEQEIQKLAHHEAGSDEAKATLSLTLEHLQAAFYLMLCGSTVAAATLMMELSVCVLLNKAS</sequence>
<dbReference type="GO" id="GO:0005886">
    <property type="term" value="C:plasma membrane"/>
    <property type="evidence" value="ECO:0007669"/>
    <property type="project" value="UniProtKB-SubCell"/>
</dbReference>
<dbReference type="GO" id="GO:0015276">
    <property type="term" value="F:ligand-gated monoatomic ion channel activity"/>
    <property type="evidence" value="ECO:0007669"/>
    <property type="project" value="InterPro"/>
</dbReference>
<keyword evidence="9" id="KW-0675">Receptor</keyword>
<evidence type="ECO:0000256" key="14">
    <source>
        <dbReference type="SAM" id="Phobius"/>
    </source>
</evidence>
<comment type="subcellular location">
    <subcellularLocation>
        <location evidence="1">Cell membrane</location>
        <topology evidence="1">Multi-pass membrane protein</topology>
    </subcellularLocation>
</comment>
<evidence type="ECO:0000259" key="15">
    <source>
        <dbReference type="SMART" id="SM00079"/>
    </source>
</evidence>
<protein>
    <submittedName>
        <fullName evidence="17">Uncharacterized protein</fullName>
    </submittedName>
</protein>
<dbReference type="GO" id="GO:0050906">
    <property type="term" value="P:detection of stimulus involved in sensory perception"/>
    <property type="evidence" value="ECO:0007669"/>
    <property type="project" value="UniProtKB-ARBA"/>
</dbReference>
<name>A0AAW0THV7_SCYPA</name>
<accession>A0AAW0THV7</accession>
<evidence type="ECO:0000313" key="18">
    <source>
        <dbReference type="Proteomes" id="UP001487740"/>
    </source>
</evidence>
<evidence type="ECO:0000256" key="11">
    <source>
        <dbReference type="ARBA" id="ARBA00023286"/>
    </source>
</evidence>
<evidence type="ECO:0000256" key="10">
    <source>
        <dbReference type="ARBA" id="ARBA00023180"/>
    </source>
</evidence>
<evidence type="ECO:0000256" key="1">
    <source>
        <dbReference type="ARBA" id="ARBA00004651"/>
    </source>
</evidence>
<feature type="transmembrane region" description="Helical" evidence="14">
    <location>
        <begin position="490"/>
        <end position="515"/>
    </location>
</feature>
<evidence type="ECO:0000313" key="17">
    <source>
        <dbReference type="EMBL" id="KAK8387298.1"/>
    </source>
</evidence>
<keyword evidence="18" id="KW-1185">Reference proteome</keyword>
<gene>
    <name evidence="17" type="ORF">O3P69_018110</name>
</gene>
<comment type="caution">
    <text evidence="17">The sequence shown here is derived from an EMBL/GenBank/DDBJ whole genome shotgun (WGS) entry which is preliminary data.</text>
</comment>
<dbReference type="Pfam" id="PF10613">
    <property type="entry name" value="Lig_chan-Glu_bd"/>
    <property type="match status" value="1"/>
</dbReference>
<feature type="region of interest" description="Disordered" evidence="13">
    <location>
        <begin position="28"/>
        <end position="54"/>
    </location>
</feature>
<feature type="domain" description="Ionotropic glutamate receptor C-terminal" evidence="15">
    <location>
        <begin position="372"/>
        <end position="701"/>
    </location>
</feature>
<dbReference type="InterPro" id="IPR052192">
    <property type="entry name" value="Insect_Ionotropic_Sensory_Rcpt"/>
</dbReference>
<keyword evidence="7" id="KW-0406">Ion transport</keyword>
<dbReference type="PANTHER" id="PTHR42643">
    <property type="entry name" value="IONOTROPIC RECEPTOR 20A-RELATED"/>
    <property type="match status" value="1"/>
</dbReference>
<evidence type="ECO:0000256" key="8">
    <source>
        <dbReference type="ARBA" id="ARBA00023136"/>
    </source>
</evidence>
<evidence type="ECO:0000256" key="4">
    <source>
        <dbReference type="ARBA" id="ARBA00022475"/>
    </source>
</evidence>
<proteinExistence type="inferred from homology"/>
<dbReference type="SUPFAM" id="SSF53850">
    <property type="entry name" value="Periplasmic binding protein-like II"/>
    <property type="match status" value="1"/>
</dbReference>
<dbReference type="PANTHER" id="PTHR42643:SF24">
    <property type="entry name" value="IONOTROPIC RECEPTOR 60A"/>
    <property type="match status" value="1"/>
</dbReference>
<evidence type="ECO:0000256" key="12">
    <source>
        <dbReference type="ARBA" id="ARBA00023303"/>
    </source>
</evidence>
<keyword evidence="11" id="KW-1071">Ligand-gated ion channel</keyword>
<organism evidence="17 18">
    <name type="scientific">Scylla paramamosain</name>
    <name type="common">Mud crab</name>
    <dbReference type="NCBI Taxonomy" id="85552"/>
    <lineage>
        <taxon>Eukaryota</taxon>
        <taxon>Metazoa</taxon>
        <taxon>Ecdysozoa</taxon>
        <taxon>Arthropoda</taxon>
        <taxon>Crustacea</taxon>
        <taxon>Multicrustacea</taxon>
        <taxon>Malacostraca</taxon>
        <taxon>Eumalacostraca</taxon>
        <taxon>Eucarida</taxon>
        <taxon>Decapoda</taxon>
        <taxon>Pleocyemata</taxon>
        <taxon>Brachyura</taxon>
        <taxon>Eubrachyura</taxon>
        <taxon>Portunoidea</taxon>
        <taxon>Portunidae</taxon>
        <taxon>Portuninae</taxon>
        <taxon>Scylla</taxon>
    </lineage>
</organism>
<keyword evidence="3" id="KW-0813">Transport</keyword>
<evidence type="ECO:0000256" key="9">
    <source>
        <dbReference type="ARBA" id="ARBA00023170"/>
    </source>
</evidence>
<feature type="transmembrane region" description="Helical" evidence="14">
    <location>
        <begin position="557"/>
        <end position="580"/>
    </location>
</feature>
<reference evidence="17 18" key="1">
    <citation type="submission" date="2023-03" db="EMBL/GenBank/DDBJ databases">
        <title>High-quality genome of Scylla paramamosain provides insights in environmental adaptation.</title>
        <authorList>
            <person name="Zhang L."/>
        </authorList>
    </citation>
    <scope>NUCLEOTIDE SEQUENCE [LARGE SCALE GENOMIC DNA]</scope>
    <source>
        <strain evidence="17">LZ_2023a</strain>
        <tissue evidence="17">Muscle</tissue>
    </source>
</reference>
<dbReference type="Gene3D" id="3.40.190.10">
    <property type="entry name" value="Periplasmic binding protein-like II"/>
    <property type="match status" value="1"/>
</dbReference>
<evidence type="ECO:0000256" key="3">
    <source>
        <dbReference type="ARBA" id="ARBA00022448"/>
    </source>
</evidence>
<keyword evidence="4" id="KW-1003">Cell membrane</keyword>
<feature type="compositionally biased region" description="Basic and acidic residues" evidence="13">
    <location>
        <begin position="28"/>
        <end position="46"/>
    </location>
</feature>
<dbReference type="EMBL" id="JARAKH010000030">
    <property type="protein sequence ID" value="KAK8387298.1"/>
    <property type="molecule type" value="Genomic_DNA"/>
</dbReference>
<evidence type="ECO:0000259" key="16">
    <source>
        <dbReference type="SMART" id="SM00918"/>
    </source>
</evidence>
<dbReference type="InterPro" id="IPR019594">
    <property type="entry name" value="Glu/Gly-bd"/>
</dbReference>
<evidence type="ECO:0000256" key="6">
    <source>
        <dbReference type="ARBA" id="ARBA00022989"/>
    </source>
</evidence>